<name>A0ABV6R5P4_9CAUL</name>
<keyword evidence="3" id="KW-1185">Reference proteome</keyword>
<dbReference type="RefSeq" id="WP_376835928.1">
    <property type="nucleotide sequence ID" value="NZ_JBHLSW010000005.1"/>
</dbReference>
<dbReference type="Proteomes" id="UP001589906">
    <property type="component" value="Unassembled WGS sequence"/>
</dbReference>
<proteinExistence type="predicted"/>
<evidence type="ECO:0000313" key="3">
    <source>
        <dbReference type="Proteomes" id="UP001589906"/>
    </source>
</evidence>
<organism evidence="2 3">
    <name type="scientific">Brevundimonas balnearis</name>
    <dbReference type="NCBI Taxonomy" id="1572858"/>
    <lineage>
        <taxon>Bacteria</taxon>
        <taxon>Pseudomonadati</taxon>
        <taxon>Pseudomonadota</taxon>
        <taxon>Alphaproteobacteria</taxon>
        <taxon>Caulobacterales</taxon>
        <taxon>Caulobacteraceae</taxon>
        <taxon>Brevundimonas</taxon>
    </lineage>
</organism>
<feature type="transmembrane region" description="Helical" evidence="1">
    <location>
        <begin position="12"/>
        <end position="32"/>
    </location>
</feature>
<dbReference type="EMBL" id="JBHLSW010000005">
    <property type="protein sequence ID" value="MFC0633963.1"/>
    <property type="molecule type" value="Genomic_DNA"/>
</dbReference>
<keyword evidence="1" id="KW-0472">Membrane</keyword>
<accession>A0ABV6R5P4</accession>
<evidence type="ECO:0000313" key="2">
    <source>
        <dbReference type="EMBL" id="MFC0633963.1"/>
    </source>
</evidence>
<sequence>MHDESGDMVEGLKLTAIAVLCAVVTAGAVIGLSQASRPASDGAVVEVWLGR</sequence>
<protein>
    <submittedName>
        <fullName evidence="2">Uncharacterized protein</fullName>
    </submittedName>
</protein>
<keyword evidence="1" id="KW-1133">Transmembrane helix</keyword>
<keyword evidence="1" id="KW-0812">Transmembrane</keyword>
<evidence type="ECO:0000256" key="1">
    <source>
        <dbReference type="SAM" id="Phobius"/>
    </source>
</evidence>
<comment type="caution">
    <text evidence="2">The sequence shown here is derived from an EMBL/GenBank/DDBJ whole genome shotgun (WGS) entry which is preliminary data.</text>
</comment>
<reference evidence="2 3" key="1">
    <citation type="submission" date="2024-09" db="EMBL/GenBank/DDBJ databases">
        <authorList>
            <person name="Sun Q."/>
            <person name="Mori K."/>
        </authorList>
    </citation>
    <scope>NUCLEOTIDE SEQUENCE [LARGE SCALE GENOMIC DNA]</scope>
    <source>
        <strain evidence="2 3">NCAIM B.02621</strain>
    </source>
</reference>
<gene>
    <name evidence="2" type="ORF">ACFFGE_08740</name>
</gene>